<dbReference type="EMBL" id="FLUV01001536">
    <property type="protein sequence ID" value="SBW23155.1"/>
    <property type="molecule type" value="Genomic_DNA"/>
</dbReference>
<evidence type="ECO:0000256" key="5">
    <source>
        <dbReference type="SAM" id="Phobius"/>
    </source>
</evidence>
<feature type="transmembrane region" description="Helical" evidence="5">
    <location>
        <begin position="291"/>
        <end position="312"/>
    </location>
</feature>
<comment type="subcellular location">
    <subcellularLocation>
        <location evidence="1">Cell membrane</location>
        <topology evidence="1">Multi-pass membrane protein</topology>
    </subcellularLocation>
</comment>
<reference evidence="8" key="1">
    <citation type="submission" date="2016-02" db="EMBL/GenBank/DDBJ databases">
        <authorList>
            <person name="Wibberg D."/>
        </authorList>
    </citation>
    <scope>NUCLEOTIDE SEQUENCE [LARGE SCALE GENOMIC DNA]</scope>
</reference>
<feature type="transmembrane region" description="Helical" evidence="5">
    <location>
        <begin position="69"/>
        <end position="92"/>
    </location>
</feature>
<keyword evidence="3 5" id="KW-1133">Transmembrane helix</keyword>
<evidence type="ECO:0000256" key="1">
    <source>
        <dbReference type="ARBA" id="ARBA00004651"/>
    </source>
</evidence>
<evidence type="ECO:0000256" key="2">
    <source>
        <dbReference type="ARBA" id="ARBA00022692"/>
    </source>
</evidence>
<feature type="transmembrane region" description="Helical" evidence="5">
    <location>
        <begin position="423"/>
        <end position="440"/>
    </location>
</feature>
<dbReference type="GO" id="GO:0022857">
    <property type="term" value="F:transmembrane transporter activity"/>
    <property type="evidence" value="ECO:0007669"/>
    <property type="project" value="InterPro"/>
</dbReference>
<gene>
    <name evidence="7" type="ORF">FDG2_3655</name>
</gene>
<evidence type="ECO:0000259" key="6">
    <source>
        <dbReference type="PROSITE" id="PS50850"/>
    </source>
</evidence>
<feature type="transmembrane region" description="Helical" evidence="5">
    <location>
        <begin position="155"/>
        <end position="176"/>
    </location>
</feature>
<dbReference type="Gene3D" id="1.20.1720.10">
    <property type="entry name" value="Multidrug resistance protein D"/>
    <property type="match status" value="1"/>
</dbReference>
<evidence type="ECO:0000313" key="7">
    <source>
        <dbReference type="EMBL" id="SBW23155.1"/>
    </source>
</evidence>
<feature type="transmembrane region" description="Helical" evidence="5">
    <location>
        <begin position="188"/>
        <end position="206"/>
    </location>
</feature>
<dbReference type="AlphaFoldDB" id="A0A1C3P052"/>
<dbReference type="GO" id="GO:0005886">
    <property type="term" value="C:plasma membrane"/>
    <property type="evidence" value="ECO:0007669"/>
    <property type="project" value="UniProtKB-SubCell"/>
</dbReference>
<sequence>MLAIVCAGVVLPSLDLFIVNVALPQISGDFHGASLSNLSWVLNAYAIIFAALLVPVGRLADRASRKSGFLLGLALFTAASACCAVSNSVWTLVAFRGIQAVGAAAVVPTSLSLVLAAYPPARRSAAVRTWTAMGGLAAAFGPVAGGLLVSASWRWVFLVNIPVGIAALVAGARILPDPPGERGPLPDAAGTALLTIGIGALTFGLVKSDDWGWGSWRVIGLLVATAALVVAFLARSARHSSPVLELALLRSRSFSVTLGSATLFSAAFGAMLLSVVLWAQDGWGWSALRTGLAVAVGPAMVPLLSVAAGRLIPRLGPGAVIALGCTVFSAGVLWWAISVGSEPDYLRDLLGGMLLTGIGVGLTLPTVFSTAATSLPPARFATGSAVVSMARQIGIAVGVAVFVAVLGTPDGPQSRLLGFQRGWYFIAAISLAGGLLALALPRPGRRAATVVDDTADAAAVDGTASVSVG</sequence>
<feature type="transmembrane region" description="Helical" evidence="5">
    <location>
        <begin position="380"/>
        <end position="403"/>
    </location>
</feature>
<organism evidence="7 8">
    <name type="scientific">Candidatus Protofrankia californiensis</name>
    <dbReference type="NCBI Taxonomy" id="1839754"/>
    <lineage>
        <taxon>Bacteria</taxon>
        <taxon>Bacillati</taxon>
        <taxon>Actinomycetota</taxon>
        <taxon>Actinomycetes</taxon>
        <taxon>Frankiales</taxon>
        <taxon>Frankiaceae</taxon>
        <taxon>Protofrankia</taxon>
    </lineage>
</organism>
<dbReference type="SUPFAM" id="SSF103473">
    <property type="entry name" value="MFS general substrate transporter"/>
    <property type="match status" value="1"/>
</dbReference>
<dbReference type="PROSITE" id="PS50850">
    <property type="entry name" value="MFS"/>
    <property type="match status" value="1"/>
</dbReference>
<keyword evidence="4 5" id="KW-0472">Membrane</keyword>
<proteinExistence type="predicted"/>
<dbReference type="PANTHER" id="PTHR42718">
    <property type="entry name" value="MAJOR FACILITATOR SUPERFAMILY MULTIDRUG TRANSPORTER MFSC"/>
    <property type="match status" value="1"/>
</dbReference>
<evidence type="ECO:0000256" key="3">
    <source>
        <dbReference type="ARBA" id="ARBA00022989"/>
    </source>
</evidence>
<feature type="transmembrane region" description="Helical" evidence="5">
    <location>
        <begin position="130"/>
        <end position="149"/>
    </location>
</feature>
<feature type="transmembrane region" description="Helical" evidence="5">
    <location>
        <begin position="218"/>
        <end position="235"/>
    </location>
</feature>
<dbReference type="InterPro" id="IPR020846">
    <property type="entry name" value="MFS_dom"/>
</dbReference>
<dbReference type="PANTHER" id="PTHR42718:SF48">
    <property type="entry name" value="CONSERVED TWO-DOMAIN MEMBRANE PROTEIN-RELATED"/>
    <property type="match status" value="1"/>
</dbReference>
<dbReference type="CDD" id="cd17321">
    <property type="entry name" value="MFS_MMR_MDR_like"/>
    <property type="match status" value="1"/>
</dbReference>
<feature type="transmembrane region" description="Helical" evidence="5">
    <location>
        <begin position="256"/>
        <end position="279"/>
    </location>
</feature>
<feature type="transmembrane region" description="Helical" evidence="5">
    <location>
        <begin position="349"/>
        <end position="368"/>
    </location>
</feature>
<name>A0A1C3P052_9ACTN</name>
<dbReference type="Gene3D" id="1.20.1250.20">
    <property type="entry name" value="MFS general substrate transporter like domains"/>
    <property type="match status" value="1"/>
</dbReference>
<evidence type="ECO:0000256" key="4">
    <source>
        <dbReference type="ARBA" id="ARBA00023136"/>
    </source>
</evidence>
<dbReference type="InterPro" id="IPR036259">
    <property type="entry name" value="MFS_trans_sf"/>
</dbReference>
<dbReference type="Proteomes" id="UP000199013">
    <property type="component" value="Unassembled WGS sequence"/>
</dbReference>
<keyword evidence="8" id="KW-1185">Reference proteome</keyword>
<evidence type="ECO:0000313" key="8">
    <source>
        <dbReference type="Proteomes" id="UP000199013"/>
    </source>
</evidence>
<feature type="transmembrane region" description="Helical" evidence="5">
    <location>
        <begin position="319"/>
        <end position="337"/>
    </location>
</feature>
<dbReference type="InterPro" id="IPR011701">
    <property type="entry name" value="MFS"/>
</dbReference>
<feature type="domain" description="Major facilitator superfamily (MFS) profile" evidence="6">
    <location>
        <begin position="1"/>
        <end position="445"/>
    </location>
</feature>
<feature type="transmembrane region" description="Helical" evidence="5">
    <location>
        <begin position="40"/>
        <end position="57"/>
    </location>
</feature>
<feature type="transmembrane region" description="Helical" evidence="5">
    <location>
        <begin position="98"/>
        <end position="118"/>
    </location>
</feature>
<dbReference type="Pfam" id="PF07690">
    <property type="entry name" value="MFS_1"/>
    <property type="match status" value="1"/>
</dbReference>
<keyword evidence="2 5" id="KW-0812">Transmembrane</keyword>
<protein>
    <submittedName>
        <fullName evidence="7">Major facilitator transporter</fullName>
    </submittedName>
</protein>
<accession>A0A1C3P052</accession>